<sequence length="248" mass="27682">MTICVILPLWRPHAYGVEVGCYWRTLLAVPVLVWFLCRPQQHDLPSTVRTARYTTNHRVSGSMRQPILLHFSKANCDPASKPPPTRFTSQPTINLTVPSNHRLACDLLLLFLDDDKPLLTMSISIHRVGLSILSIHLFLHPVYYLVLTKMLYTQTPPIAICAPPDPMRREDGRRPLCRHAPQYNKLESTSSSPPVVILQGCFFESPFDTTQTELTNGTLPPAIGPSEPKTSLGGASALASLEDDDEYL</sequence>
<organism evidence="2 3">
    <name type="scientific">Favolaschia claudopus</name>
    <dbReference type="NCBI Taxonomy" id="2862362"/>
    <lineage>
        <taxon>Eukaryota</taxon>
        <taxon>Fungi</taxon>
        <taxon>Dikarya</taxon>
        <taxon>Basidiomycota</taxon>
        <taxon>Agaricomycotina</taxon>
        <taxon>Agaricomycetes</taxon>
        <taxon>Agaricomycetidae</taxon>
        <taxon>Agaricales</taxon>
        <taxon>Marasmiineae</taxon>
        <taxon>Mycenaceae</taxon>
        <taxon>Favolaschia</taxon>
    </lineage>
</organism>
<comment type="caution">
    <text evidence="2">The sequence shown here is derived from an EMBL/GenBank/DDBJ whole genome shotgun (WGS) entry which is preliminary data.</text>
</comment>
<dbReference type="EMBL" id="JAWWNJ010000071">
    <property type="protein sequence ID" value="KAK7007361.1"/>
    <property type="molecule type" value="Genomic_DNA"/>
</dbReference>
<accession>A0AAW0AEJ3</accession>
<feature type="region of interest" description="Disordered" evidence="1">
    <location>
        <begin position="213"/>
        <end position="248"/>
    </location>
</feature>
<evidence type="ECO:0000313" key="2">
    <source>
        <dbReference type="EMBL" id="KAK7007361.1"/>
    </source>
</evidence>
<protein>
    <submittedName>
        <fullName evidence="2">Uncharacterized protein</fullName>
    </submittedName>
</protein>
<keyword evidence="3" id="KW-1185">Reference proteome</keyword>
<dbReference type="AlphaFoldDB" id="A0AAW0AEJ3"/>
<gene>
    <name evidence="2" type="ORF">R3P38DRAFT_3597855</name>
</gene>
<evidence type="ECO:0000256" key="1">
    <source>
        <dbReference type="SAM" id="MobiDB-lite"/>
    </source>
</evidence>
<evidence type="ECO:0000313" key="3">
    <source>
        <dbReference type="Proteomes" id="UP001362999"/>
    </source>
</evidence>
<name>A0AAW0AEJ3_9AGAR</name>
<proteinExistence type="predicted"/>
<reference evidence="2 3" key="1">
    <citation type="journal article" date="2024" name="J Genomics">
        <title>Draft genome sequencing and assembly of Favolaschia claudopus CIRM-BRFM 2984 isolated from oak limbs.</title>
        <authorList>
            <person name="Navarro D."/>
            <person name="Drula E."/>
            <person name="Chaduli D."/>
            <person name="Cazenave R."/>
            <person name="Ahrendt S."/>
            <person name="Wang J."/>
            <person name="Lipzen A."/>
            <person name="Daum C."/>
            <person name="Barry K."/>
            <person name="Grigoriev I.V."/>
            <person name="Favel A."/>
            <person name="Rosso M.N."/>
            <person name="Martin F."/>
        </authorList>
    </citation>
    <scope>NUCLEOTIDE SEQUENCE [LARGE SCALE GENOMIC DNA]</scope>
    <source>
        <strain evidence="2 3">CIRM-BRFM 2984</strain>
    </source>
</reference>
<dbReference type="Proteomes" id="UP001362999">
    <property type="component" value="Unassembled WGS sequence"/>
</dbReference>